<dbReference type="EMBL" id="LNZC01000011">
    <property type="protein sequence ID" value="KTD80181.1"/>
    <property type="molecule type" value="Genomic_DNA"/>
</dbReference>
<dbReference type="InterPro" id="IPR011697">
    <property type="entry name" value="Peptidase_C26"/>
</dbReference>
<keyword evidence="2" id="KW-0315">Glutamine amidotransferase</keyword>
<dbReference type="GO" id="GO:0016740">
    <property type="term" value="F:transferase activity"/>
    <property type="evidence" value="ECO:0007669"/>
    <property type="project" value="UniProtKB-KW"/>
</dbReference>
<dbReference type="PROSITE" id="PS51273">
    <property type="entry name" value="GATASE_TYPE_1"/>
    <property type="match status" value="1"/>
</dbReference>
<dbReference type="SUPFAM" id="SSF52317">
    <property type="entry name" value="Class I glutamine amidotransferase-like"/>
    <property type="match status" value="1"/>
</dbReference>
<dbReference type="InterPro" id="IPR044668">
    <property type="entry name" value="PuuD-like"/>
</dbReference>
<sequence>MTRIAVTYSSEVGGSSVISLKKSFLSVHCDVVDADYREMMRDIPKEEFDEAYQSAEGRSRIFAHAKFRAENFLDHVDCLVLSGNIAMIDPELFHQERFESQTYDFSRTIAELALVHVATQRGMPIMGICGGHQVVAVYGGGTLKDLNAGELNKQRFMNYESILFHVDSLLKAIISQHLNAEPSLELEHKFFGAHNQVVEELAQGFVAKAVGSDGHNIEAAESQHGSPVITTQFHPEVTVHGLPNVPFLYKKHGADREVSLKIFEFFAKAGEAYKNKKNLVSEIKSKSCPRESSFSKDKQDNINLNTGKTNVKKQINSSKKTTGLVKIIASNILKLIDKIKLFFIAVISYRLTTKKINQVKRRKRLIAKGGSKNIRAHKKSGTKESTVKIIETQMKHGQPLSKKNAEQARDLEQENISPLHIMGNTPARLWSANKPGEGVLDNQDITSQSNTHP</sequence>
<dbReference type="GO" id="GO:0005829">
    <property type="term" value="C:cytosol"/>
    <property type="evidence" value="ECO:0007669"/>
    <property type="project" value="TreeGrafter"/>
</dbReference>
<dbReference type="STRING" id="45076.Lwor_1089"/>
<dbReference type="AlphaFoldDB" id="A0A0W1AFP6"/>
<evidence type="ECO:0000313" key="3">
    <source>
        <dbReference type="Proteomes" id="UP000054662"/>
    </source>
</evidence>
<name>A0A0W1AFP6_9GAMM</name>
<dbReference type="Gene3D" id="3.40.50.880">
    <property type="match status" value="1"/>
</dbReference>
<dbReference type="Proteomes" id="UP000054662">
    <property type="component" value="Unassembled WGS sequence"/>
</dbReference>
<evidence type="ECO:0000256" key="1">
    <source>
        <dbReference type="SAM" id="MobiDB-lite"/>
    </source>
</evidence>
<reference evidence="2 3" key="1">
    <citation type="submission" date="2015-11" db="EMBL/GenBank/DDBJ databases">
        <title>Genomic analysis of 38 Legionella species identifies large and diverse effector repertoires.</title>
        <authorList>
            <person name="Burstein D."/>
            <person name="Amaro F."/>
            <person name="Zusman T."/>
            <person name="Lifshitz Z."/>
            <person name="Cohen O."/>
            <person name="Gilbert J.A."/>
            <person name="Pupko T."/>
            <person name="Shuman H.A."/>
            <person name="Segal G."/>
        </authorList>
    </citation>
    <scope>NUCLEOTIDE SEQUENCE [LARGE SCALE GENOMIC DNA]</scope>
    <source>
        <strain evidence="2 3">ATCC 49508</strain>
    </source>
</reference>
<dbReference type="GO" id="GO:0016811">
    <property type="term" value="F:hydrolase activity, acting on carbon-nitrogen (but not peptide) bonds, in linear amides"/>
    <property type="evidence" value="ECO:0007669"/>
    <property type="project" value="InterPro"/>
</dbReference>
<keyword evidence="2" id="KW-0808">Transferase</keyword>
<keyword evidence="3" id="KW-1185">Reference proteome</keyword>
<dbReference type="OrthoDB" id="9813383at2"/>
<dbReference type="PANTHER" id="PTHR43235">
    <property type="entry name" value="GLUTAMINE AMIDOTRANSFERASE PB2B2.05-RELATED"/>
    <property type="match status" value="1"/>
</dbReference>
<dbReference type="InterPro" id="IPR029062">
    <property type="entry name" value="Class_I_gatase-like"/>
</dbReference>
<evidence type="ECO:0000313" key="2">
    <source>
        <dbReference type="EMBL" id="KTD80181.1"/>
    </source>
</evidence>
<organism evidence="2 3">
    <name type="scientific">Legionella worsleiensis</name>
    <dbReference type="NCBI Taxonomy" id="45076"/>
    <lineage>
        <taxon>Bacteria</taxon>
        <taxon>Pseudomonadati</taxon>
        <taxon>Pseudomonadota</taxon>
        <taxon>Gammaproteobacteria</taxon>
        <taxon>Legionellales</taxon>
        <taxon>Legionellaceae</taxon>
        <taxon>Legionella</taxon>
    </lineage>
</organism>
<dbReference type="PATRIC" id="fig|45076.6.peg.1185"/>
<comment type="caution">
    <text evidence="2">The sequence shown here is derived from an EMBL/GenBank/DDBJ whole genome shotgun (WGS) entry which is preliminary data.</text>
</comment>
<dbReference type="Pfam" id="PF07722">
    <property type="entry name" value="Peptidase_C26"/>
    <property type="match status" value="1"/>
</dbReference>
<feature type="compositionally biased region" description="Polar residues" evidence="1">
    <location>
        <begin position="443"/>
        <end position="453"/>
    </location>
</feature>
<protein>
    <submittedName>
        <fullName evidence="2">Glutamine amidotransferase</fullName>
    </submittedName>
</protein>
<feature type="region of interest" description="Disordered" evidence="1">
    <location>
        <begin position="430"/>
        <end position="453"/>
    </location>
</feature>
<accession>A0A0W1AFP6</accession>
<gene>
    <name evidence="2" type="ORF">Lwor_1089</name>
</gene>
<proteinExistence type="predicted"/>
<dbReference type="PANTHER" id="PTHR43235:SF1">
    <property type="entry name" value="GLUTAMINE AMIDOTRANSFERASE PB2B2.05-RELATED"/>
    <property type="match status" value="1"/>
</dbReference>